<name>A0A182QGW5_9DIPT</name>
<evidence type="ECO:0000313" key="2">
    <source>
        <dbReference type="Proteomes" id="UP000075886"/>
    </source>
</evidence>
<evidence type="ECO:0000313" key="1">
    <source>
        <dbReference type="EnsemblMetazoa" id="AFAF009913-PA"/>
    </source>
</evidence>
<proteinExistence type="predicted"/>
<dbReference type="VEuPathDB" id="VectorBase:AFAF009913"/>
<dbReference type="EnsemblMetazoa" id="AFAF009913-RA">
    <property type="protein sequence ID" value="AFAF009913-PA"/>
    <property type="gene ID" value="AFAF009913"/>
</dbReference>
<organism evidence="1 2">
    <name type="scientific">Anopheles farauti</name>
    <dbReference type="NCBI Taxonomy" id="69004"/>
    <lineage>
        <taxon>Eukaryota</taxon>
        <taxon>Metazoa</taxon>
        <taxon>Ecdysozoa</taxon>
        <taxon>Arthropoda</taxon>
        <taxon>Hexapoda</taxon>
        <taxon>Insecta</taxon>
        <taxon>Pterygota</taxon>
        <taxon>Neoptera</taxon>
        <taxon>Endopterygota</taxon>
        <taxon>Diptera</taxon>
        <taxon>Nematocera</taxon>
        <taxon>Culicoidea</taxon>
        <taxon>Culicidae</taxon>
        <taxon>Anophelinae</taxon>
        <taxon>Anopheles</taxon>
    </lineage>
</organism>
<reference evidence="1" key="2">
    <citation type="submission" date="2020-05" db="UniProtKB">
        <authorList>
            <consortium name="EnsemblMetazoa"/>
        </authorList>
    </citation>
    <scope>IDENTIFICATION</scope>
    <source>
        <strain evidence="1">FAR1</strain>
    </source>
</reference>
<protein>
    <submittedName>
        <fullName evidence="1">Uncharacterized protein</fullName>
    </submittedName>
</protein>
<keyword evidence="2" id="KW-1185">Reference proteome</keyword>
<dbReference type="AlphaFoldDB" id="A0A182QGW5"/>
<sequence>MGARHLGAISDTLEKSVLSYHNWQMFYQSAALGHALSCTQLRKFRDVTWRSRTGPSKACHLGRTLRRDPKLLVQQIVLRGVRFVHFIRNDERPAIAAGYDVGERWMKILAPGRVERAVVVAYDGSKVRQVLNPLADAGIVAGGNFQRQPTARQLLQCLQLRFVLRLDHVRDDLGRVGFLQQKHQHIQHGEDGPIERTQPIVNQFAAEQHGKDVVDREQAWSDEISEDRCHKDRQHRLSVDVVQIGRVQRRVGRNVVDPLVRCVLMGEHSLQEPIIRTTENAIVPVKVRHERVVQRLVPKAVKIGHLVELKQ</sequence>
<dbReference type="Proteomes" id="UP000075886">
    <property type="component" value="Unassembled WGS sequence"/>
</dbReference>
<reference evidence="2" key="1">
    <citation type="submission" date="2014-01" db="EMBL/GenBank/DDBJ databases">
        <title>The Genome Sequence of Anopheles farauti FAR1 (V2).</title>
        <authorList>
            <consortium name="The Broad Institute Genomics Platform"/>
            <person name="Neafsey D.E."/>
            <person name="Besansky N."/>
            <person name="Howell P."/>
            <person name="Walton C."/>
            <person name="Young S.K."/>
            <person name="Zeng Q."/>
            <person name="Gargeya S."/>
            <person name="Fitzgerald M."/>
            <person name="Haas B."/>
            <person name="Abouelleil A."/>
            <person name="Allen A.W."/>
            <person name="Alvarado L."/>
            <person name="Arachchi H.M."/>
            <person name="Berlin A.M."/>
            <person name="Chapman S.B."/>
            <person name="Gainer-Dewar J."/>
            <person name="Goldberg J."/>
            <person name="Griggs A."/>
            <person name="Gujja S."/>
            <person name="Hansen M."/>
            <person name="Howarth C."/>
            <person name="Imamovic A."/>
            <person name="Ireland A."/>
            <person name="Larimer J."/>
            <person name="McCowan C."/>
            <person name="Murphy C."/>
            <person name="Pearson M."/>
            <person name="Poon T.W."/>
            <person name="Priest M."/>
            <person name="Roberts A."/>
            <person name="Saif S."/>
            <person name="Shea T."/>
            <person name="Sisk P."/>
            <person name="Sykes S."/>
            <person name="Wortman J."/>
            <person name="Nusbaum C."/>
            <person name="Birren B."/>
        </authorList>
    </citation>
    <scope>NUCLEOTIDE SEQUENCE [LARGE SCALE GENOMIC DNA]</scope>
    <source>
        <strain evidence="2">FAR1</strain>
    </source>
</reference>
<accession>A0A182QGW5</accession>
<dbReference type="EMBL" id="AXCN02000773">
    <property type="status" value="NOT_ANNOTATED_CDS"/>
    <property type="molecule type" value="Genomic_DNA"/>
</dbReference>